<dbReference type="PANTHER" id="PTHR43480">
    <property type="entry name" value="ACYL-[ACYL-CARRIER-PROTEIN]--UDP-N-ACETYLGLUCOSAMINE O-ACYLTRANSFERASE"/>
    <property type="match status" value="1"/>
</dbReference>
<evidence type="ECO:0000256" key="5">
    <source>
        <dbReference type="ARBA" id="ARBA00022737"/>
    </source>
</evidence>
<dbReference type="GO" id="GO:0009245">
    <property type="term" value="P:lipid A biosynthetic process"/>
    <property type="evidence" value="ECO:0007669"/>
    <property type="project" value="UniProtKB-UniRule"/>
</dbReference>
<evidence type="ECO:0000256" key="6">
    <source>
        <dbReference type="ARBA" id="ARBA00023098"/>
    </source>
</evidence>
<comment type="caution">
    <text evidence="10">The sequence shown here is derived from an EMBL/GenBank/DDBJ whole genome shotgun (WGS) entry which is preliminary data.</text>
</comment>
<dbReference type="RefSeq" id="WP_169624339.1">
    <property type="nucleotide sequence ID" value="NZ_JABBNT010000002.1"/>
</dbReference>
<dbReference type="InterPro" id="IPR011004">
    <property type="entry name" value="Trimer_LpxA-like_sf"/>
</dbReference>
<keyword evidence="3 8" id="KW-0441">Lipid A biosynthesis</keyword>
<dbReference type="PIRSF" id="PIRSF000456">
    <property type="entry name" value="UDP-GlcNAc_acltr"/>
    <property type="match status" value="1"/>
</dbReference>
<dbReference type="Proteomes" id="UP000539372">
    <property type="component" value="Unassembled WGS sequence"/>
</dbReference>
<dbReference type="NCBIfam" id="TIGR01852">
    <property type="entry name" value="lipid_A_lpxA"/>
    <property type="match status" value="1"/>
</dbReference>
<evidence type="ECO:0000256" key="1">
    <source>
        <dbReference type="ARBA" id="ARBA00022490"/>
    </source>
</evidence>
<evidence type="ECO:0000259" key="9">
    <source>
        <dbReference type="Pfam" id="PF13720"/>
    </source>
</evidence>
<evidence type="ECO:0000256" key="7">
    <source>
        <dbReference type="ARBA" id="ARBA00023315"/>
    </source>
</evidence>
<dbReference type="EMBL" id="JABBNT010000002">
    <property type="protein sequence ID" value="NMM44026.1"/>
    <property type="molecule type" value="Genomic_DNA"/>
</dbReference>
<keyword evidence="7 8" id="KW-0012">Acyltransferase</keyword>
<dbReference type="InterPro" id="IPR037157">
    <property type="entry name" value="Acetyltransf_C_sf"/>
</dbReference>
<organism evidence="10 11">
    <name type="scientific">Pacificispira spongiicola</name>
    <dbReference type="NCBI Taxonomy" id="2729598"/>
    <lineage>
        <taxon>Bacteria</taxon>
        <taxon>Pseudomonadati</taxon>
        <taxon>Pseudomonadota</taxon>
        <taxon>Alphaproteobacteria</taxon>
        <taxon>Rhodospirillales</taxon>
        <taxon>Rhodospirillaceae</taxon>
        <taxon>Pacificispira</taxon>
    </lineage>
</organism>
<dbReference type="Pfam" id="PF00132">
    <property type="entry name" value="Hexapep"/>
    <property type="match status" value="1"/>
</dbReference>
<evidence type="ECO:0000313" key="11">
    <source>
        <dbReference type="Proteomes" id="UP000539372"/>
    </source>
</evidence>
<dbReference type="CDD" id="cd03351">
    <property type="entry name" value="LbH_UDP-GlcNAc_AT"/>
    <property type="match status" value="1"/>
</dbReference>
<comment type="subunit">
    <text evidence="8">Homotrimer.</text>
</comment>
<gene>
    <name evidence="8 10" type="primary">lpxA</name>
    <name evidence="10" type="ORF">HH303_06030</name>
</gene>
<keyword evidence="4 8" id="KW-0808">Transferase</keyword>
<keyword evidence="6 8" id="KW-0443">Lipid metabolism</keyword>
<feature type="domain" description="UDP N-acetylglucosamine O-acyltransferase C-terminal" evidence="9">
    <location>
        <begin position="176"/>
        <end position="257"/>
    </location>
</feature>
<dbReference type="Gene3D" id="1.20.1180.10">
    <property type="entry name" value="Udp N-acetylglucosamine O-acyltransferase, C-terminal domain"/>
    <property type="match status" value="1"/>
</dbReference>
<dbReference type="Pfam" id="PF13720">
    <property type="entry name" value="Acetyltransf_11"/>
    <property type="match status" value="1"/>
</dbReference>
<dbReference type="SUPFAM" id="SSF51161">
    <property type="entry name" value="Trimeric LpxA-like enzymes"/>
    <property type="match status" value="1"/>
</dbReference>
<keyword evidence="1 8" id="KW-0963">Cytoplasm</keyword>
<evidence type="ECO:0000256" key="4">
    <source>
        <dbReference type="ARBA" id="ARBA00022679"/>
    </source>
</evidence>
<keyword evidence="5 8" id="KW-0677">Repeat</keyword>
<dbReference type="InterPro" id="IPR029098">
    <property type="entry name" value="Acetyltransf_C"/>
</dbReference>
<dbReference type="InterPro" id="IPR018357">
    <property type="entry name" value="Hexapep_transf_CS"/>
</dbReference>
<dbReference type="PANTHER" id="PTHR43480:SF1">
    <property type="entry name" value="ACYL-[ACYL-CARRIER-PROTEIN]--UDP-N-ACETYLGLUCOSAMINE O-ACYLTRANSFERASE, MITOCHONDRIAL-RELATED"/>
    <property type="match status" value="1"/>
</dbReference>
<keyword evidence="11" id="KW-1185">Reference proteome</keyword>
<dbReference type="GO" id="GO:0005737">
    <property type="term" value="C:cytoplasm"/>
    <property type="evidence" value="ECO:0007669"/>
    <property type="project" value="UniProtKB-SubCell"/>
</dbReference>
<sequence length="267" mass="28163">MPDIHPSSVIDPAARIADSVKIGPFCTVGPDVELCDGVVLHSHVVIGGRTVIGAETEIFPFACIGLAPQDLKYGGEESRLEIGARNKIREYVTMNPGTAGGGMLTKVGDGGLFMVGAHVAHDCLVGDHVILANNATLAGHVVLGDFAIIGGLSAVHQFVRIGPHAMIGGMSGVEHDVIPYGSVLGERASLCGLNVVGLKRRGFTKDTIHHMRSAYRMLFADEGTLQERVDDVAEMFGNEEAVSQIVDFVKKQSSRGLTQPRSLGGAD</sequence>
<comment type="pathway">
    <text evidence="8">Glycolipid biosynthesis; lipid IV(A) biosynthesis; lipid IV(A) from (3R)-3-hydroxytetradecanoyl-[acyl-carrier-protein] and UDP-N-acetyl-alpha-D-glucosamine: step 1/6.</text>
</comment>
<dbReference type="AlphaFoldDB" id="A0A7Y0E041"/>
<proteinExistence type="inferred from homology"/>
<dbReference type="GO" id="GO:0016020">
    <property type="term" value="C:membrane"/>
    <property type="evidence" value="ECO:0007669"/>
    <property type="project" value="GOC"/>
</dbReference>
<dbReference type="EC" id="2.3.1.129" evidence="8"/>
<evidence type="ECO:0000256" key="8">
    <source>
        <dbReference type="HAMAP-Rule" id="MF_00387"/>
    </source>
</evidence>
<name>A0A7Y0E041_9PROT</name>
<dbReference type="HAMAP" id="MF_00387">
    <property type="entry name" value="LpxA"/>
    <property type="match status" value="1"/>
</dbReference>
<dbReference type="GO" id="GO:0008780">
    <property type="term" value="F:acyl-[acyl-carrier-protein]-UDP-N-acetylglucosamine O-acyltransferase activity"/>
    <property type="evidence" value="ECO:0007669"/>
    <property type="project" value="UniProtKB-UniRule"/>
</dbReference>
<dbReference type="UniPathway" id="UPA00359">
    <property type="reaction ID" value="UER00477"/>
</dbReference>
<dbReference type="PROSITE" id="PS00101">
    <property type="entry name" value="HEXAPEP_TRANSFERASES"/>
    <property type="match status" value="1"/>
</dbReference>
<evidence type="ECO:0000256" key="3">
    <source>
        <dbReference type="ARBA" id="ARBA00022556"/>
    </source>
</evidence>
<dbReference type="NCBIfam" id="NF003657">
    <property type="entry name" value="PRK05289.1"/>
    <property type="match status" value="1"/>
</dbReference>
<dbReference type="InterPro" id="IPR010137">
    <property type="entry name" value="Lipid_A_LpxA"/>
</dbReference>
<keyword evidence="2 8" id="KW-0444">Lipid biosynthesis</keyword>
<reference evidence="10 11" key="1">
    <citation type="submission" date="2020-04" db="EMBL/GenBank/DDBJ databases">
        <title>Rhodospirillaceae bacterium KN72 isolated from deep sea.</title>
        <authorList>
            <person name="Zhang D.-C."/>
        </authorList>
    </citation>
    <scope>NUCLEOTIDE SEQUENCE [LARGE SCALE GENOMIC DNA]</scope>
    <source>
        <strain evidence="10 11">KN72</strain>
    </source>
</reference>
<evidence type="ECO:0000256" key="2">
    <source>
        <dbReference type="ARBA" id="ARBA00022516"/>
    </source>
</evidence>
<evidence type="ECO:0000313" key="10">
    <source>
        <dbReference type="EMBL" id="NMM44026.1"/>
    </source>
</evidence>
<protein>
    <recommendedName>
        <fullName evidence="8">Acyl-[acyl-carrier-protein]--UDP-N-acetylglucosamine O-acyltransferase</fullName>
        <shortName evidence="8">UDP-N-acetylglucosamine acyltransferase</shortName>
        <ecNumber evidence="8">2.3.1.129</ecNumber>
    </recommendedName>
</protein>
<comment type="subcellular location">
    <subcellularLocation>
        <location evidence="8">Cytoplasm</location>
    </subcellularLocation>
</comment>
<dbReference type="Gene3D" id="2.160.10.10">
    <property type="entry name" value="Hexapeptide repeat proteins"/>
    <property type="match status" value="1"/>
</dbReference>
<comment type="similarity">
    <text evidence="8">Belongs to the transferase hexapeptide repeat family. LpxA subfamily.</text>
</comment>
<accession>A0A7Y0E041</accession>
<comment type="function">
    <text evidence="8">Involved in the biosynthesis of lipid A, a phosphorylated glycolipid that anchors the lipopolysaccharide to the outer membrane of the cell.</text>
</comment>
<comment type="catalytic activity">
    <reaction evidence="8">
        <text>a (3R)-hydroxyacyl-[ACP] + UDP-N-acetyl-alpha-D-glucosamine = a UDP-3-O-[(3R)-3-hydroxyacyl]-N-acetyl-alpha-D-glucosamine + holo-[ACP]</text>
        <dbReference type="Rhea" id="RHEA:67812"/>
        <dbReference type="Rhea" id="RHEA-COMP:9685"/>
        <dbReference type="Rhea" id="RHEA-COMP:9945"/>
        <dbReference type="ChEBI" id="CHEBI:57705"/>
        <dbReference type="ChEBI" id="CHEBI:64479"/>
        <dbReference type="ChEBI" id="CHEBI:78827"/>
        <dbReference type="ChEBI" id="CHEBI:173225"/>
        <dbReference type="EC" id="2.3.1.129"/>
    </reaction>
</comment>
<dbReference type="InterPro" id="IPR001451">
    <property type="entry name" value="Hexapep"/>
</dbReference>